<dbReference type="InterPro" id="IPR007936">
    <property type="entry name" value="VapE-like_dom"/>
</dbReference>
<reference evidence="4 5" key="1">
    <citation type="submission" date="2014-02" db="EMBL/GenBank/DDBJ databases">
        <authorList>
            <person name="Sears C."/>
            <person name="Carroll K."/>
            <person name="Sack B.R."/>
            <person name="Qadri F."/>
            <person name="Myers L.L."/>
            <person name="Chung G.-T."/>
            <person name="Escheverria P."/>
            <person name="Fraser C.M."/>
            <person name="Sadzewicz L."/>
            <person name="Shefchek K.A."/>
            <person name="Tallon L."/>
            <person name="Das S.P."/>
            <person name="Daugherty S."/>
            <person name="Mongodin E.F."/>
        </authorList>
    </citation>
    <scope>NUCLEOTIDE SEQUENCE [LARGE SCALE GENOMIC DNA]</scope>
    <source>
        <strain evidence="5">3988T(B)14</strain>
    </source>
</reference>
<protein>
    <recommendedName>
        <fullName evidence="6">Helicase</fullName>
    </recommendedName>
</protein>
<accession>A0A015UFG7</accession>
<organism evidence="4 5">
    <name type="scientific">Bacteroides fragilis str. 3988T(B)14</name>
    <dbReference type="NCBI Taxonomy" id="1339315"/>
    <lineage>
        <taxon>Bacteria</taxon>
        <taxon>Pseudomonadati</taxon>
        <taxon>Bacteroidota</taxon>
        <taxon>Bacteroidia</taxon>
        <taxon>Bacteroidales</taxon>
        <taxon>Bacteroidaceae</taxon>
        <taxon>Bacteroides</taxon>
    </lineage>
</organism>
<evidence type="ECO:0000259" key="2">
    <source>
        <dbReference type="Pfam" id="PF08800"/>
    </source>
</evidence>
<dbReference type="AlphaFoldDB" id="A0A015UFG7"/>
<feature type="domain" description="Virulence-associated protein E-like" evidence="1">
    <location>
        <begin position="403"/>
        <end position="617"/>
    </location>
</feature>
<feature type="domain" description="DUF3874" evidence="3">
    <location>
        <begin position="620"/>
        <end position="690"/>
    </location>
</feature>
<dbReference type="RefSeq" id="WP_005804089.1">
    <property type="nucleotide sequence ID" value="NZ_JGCY01000398.1"/>
</dbReference>
<gene>
    <name evidence="4" type="ORF">M124_3608</name>
</gene>
<dbReference type="Pfam" id="PF05272">
    <property type="entry name" value="VapE-like_dom"/>
    <property type="match status" value="1"/>
</dbReference>
<evidence type="ECO:0000259" key="3">
    <source>
        <dbReference type="Pfam" id="PF12990"/>
    </source>
</evidence>
<comment type="caution">
    <text evidence="4">The sequence shown here is derived from an EMBL/GenBank/DDBJ whole genome shotgun (WGS) entry which is preliminary data.</text>
</comment>
<evidence type="ECO:0000313" key="5">
    <source>
        <dbReference type="Proteomes" id="UP000020529"/>
    </source>
</evidence>
<dbReference type="SUPFAM" id="SSF52540">
    <property type="entry name" value="P-loop containing nucleoside triphosphate hydrolases"/>
    <property type="match status" value="1"/>
</dbReference>
<name>A0A015UFG7_BACFG</name>
<evidence type="ECO:0000259" key="1">
    <source>
        <dbReference type="Pfam" id="PF05272"/>
    </source>
</evidence>
<dbReference type="Pfam" id="PF08800">
    <property type="entry name" value="BT4734-like_N"/>
    <property type="match status" value="1"/>
</dbReference>
<dbReference type="InterPro" id="IPR024450">
    <property type="entry name" value="DUF3874"/>
</dbReference>
<sequence>MKITLIRKDETLIVQRTVKLETVLENMKTETKTSPVTALRRALKFAGGSGHIMAVDKLPRIYFSVEMGRKEEVSVMKAYHGLILLNVRGLAGFDEAVRLRDKLAGLPQTMITFVGSSGRSVKILVPFLRPDGSLPATVEEARLFHAHAYQWAVNFYRGQLLPEHRDITLENPVPEQSCRYSFDPGLFFNPDVYPIRLEQPLSMPEEVTYRETVEAETDPLQRMMPGYERSEIISTLFETSLYEALNAVDCDREEGSKLLIVELTRNCFRSGIPEEEVVGWTLIHFRGKVPEILVRETVHNVYTVEKRFGSNPCISPKQTMAVRTDEFMGRRYEFRYNTLAGVVEYRERKTFCFNFRPVTDRVLNTIAVNAISEGLELWDRDVKRWINSERVPIYSPITDFLYSLPRWDGKDRIRALASYVPCDNSHWPDFFHRWFLSMVAHWKGNDKQYANSVSPLLIGAQGCGKSTYCRNLLPPDLRAYYTDSIDFSRKRDAELYLNRFMLINMDEFDQVSANHQGFLKHILQKPVLNVRKPNESAVSELKRYASFIATSNHSDLLSDPSGSRRFICINITGKIRNDAVINYPQLYAQAVQELRDGERSHFSSEEEAILVENNQEFELQTPVEQLFQQYFRSAREGEKCETLLAVDILGRIQKKSGFKLSATKIVHFGRILRKLGVPCKKMKNGNFYCVVEL</sequence>
<evidence type="ECO:0008006" key="6">
    <source>
        <dbReference type="Google" id="ProtNLM"/>
    </source>
</evidence>
<dbReference type="PATRIC" id="fig|1339315.3.peg.4254"/>
<dbReference type="InterPro" id="IPR027417">
    <property type="entry name" value="P-loop_NTPase"/>
</dbReference>
<dbReference type="PANTHER" id="PTHR34985">
    <property type="entry name" value="SLR0554 PROTEIN"/>
    <property type="match status" value="1"/>
</dbReference>
<dbReference type="PANTHER" id="PTHR34985:SF1">
    <property type="entry name" value="SLR0554 PROTEIN"/>
    <property type="match status" value="1"/>
</dbReference>
<evidence type="ECO:0000313" key="4">
    <source>
        <dbReference type="EMBL" id="EXY72688.1"/>
    </source>
</evidence>
<dbReference type="Pfam" id="PF12990">
    <property type="entry name" value="DUF3874"/>
    <property type="match status" value="1"/>
</dbReference>
<dbReference type="InterPro" id="IPR014907">
    <property type="entry name" value="BT4734-like_N"/>
</dbReference>
<dbReference type="Proteomes" id="UP000020529">
    <property type="component" value="Unassembled WGS sequence"/>
</dbReference>
<feature type="domain" description="BT4734-like N-terminal" evidence="2">
    <location>
        <begin position="54"/>
        <end position="188"/>
    </location>
</feature>
<dbReference type="EMBL" id="JGCY01000398">
    <property type="protein sequence ID" value="EXY72688.1"/>
    <property type="molecule type" value="Genomic_DNA"/>
</dbReference>
<proteinExistence type="predicted"/>